<evidence type="ECO:0000259" key="2">
    <source>
        <dbReference type="Pfam" id="PF17389"/>
    </source>
</evidence>
<dbReference type="InterPro" id="IPR008928">
    <property type="entry name" value="6-hairpin_glycosidase_sf"/>
</dbReference>
<dbReference type="Gene3D" id="1.50.10.10">
    <property type="match status" value="1"/>
</dbReference>
<feature type="domain" description="Alpha-L-rhamnosidase six-hairpin glycosidase" evidence="2">
    <location>
        <begin position="252"/>
        <end position="472"/>
    </location>
</feature>
<accession>A0A8H5D9E7</accession>
<dbReference type="Proteomes" id="UP000559027">
    <property type="component" value="Unassembled WGS sequence"/>
</dbReference>
<comment type="caution">
    <text evidence="3">The sequence shown here is derived from an EMBL/GenBank/DDBJ whole genome shotgun (WGS) entry which is preliminary data.</text>
</comment>
<evidence type="ECO:0000313" key="4">
    <source>
        <dbReference type="Proteomes" id="UP000559027"/>
    </source>
</evidence>
<dbReference type="Pfam" id="PF17389">
    <property type="entry name" value="Bac_rhamnosid6H"/>
    <property type="match status" value="1"/>
</dbReference>
<dbReference type="OrthoDB" id="10036721at2759"/>
<dbReference type="PANTHER" id="PTHR34987:SF6">
    <property type="entry name" value="ALPHA-L-RHAMNOSIDASE SIX-HAIRPIN GLYCOSIDASE DOMAIN-CONTAINING PROTEIN"/>
    <property type="match status" value="1"/>
</dbReference>
<reference evidence="3 4" key="1">
    <citation type="journal article" date="2020" name="ISME J.">
        <title>Uncovering the hidden diversity of litter-decomposition mechanisms in mushroom-forming fungi.</title>
        <authorList>
            <person name="Floudas D."/>
            <person name="Bentzer J."/>
            <person name="Ahren D."/>
            <person name="Johansson T."/>
            <person name="Persson P."/>
            <person name="Tunlid A."/>
        </authorList>
    </citation>
    <scope>NUCLEOTIDE SEQUENCE [LARGE SCALE GENOMIC DNA]</scope>
    <source>
        <strain evidence="3 4">CBS 146.42</strain>
    </source>
</reference>
<dbReference type="GO" id="GO:0005975">
    <property type="term" value="P:carbohydrate metabolic process"/>
    <property type="evidence" value="ECO:0007669"/>
    <property type="project" value="InterPro"/>
</dbReference>
<dbReference type="PANTHER" id="PTHR34987">
    <property type="entry name" value="C, PUTATIVE (AFU_ORTHOLOGUE AFUA_3G02880)-RELATED"/>
    <property type="match status" value="1"/>
</dbReference>
<sequence>MYHQVSHSVLIVLVIASLCTCLAPHGSWDRFNLAPESRTSQPRRIHSFGGDVHGQQNLVGSTNTSGIATLSGKGSFVVLDFGQEVGGRVFLNIVKSHPHSTLSLSFTESPQFINPLLSDDSCRSVATMDSDGVQSLPTPLKRGKFIQTIGEQRGGFRYLTIVTDSSGQVSIAGVGVECTFMPHWDDLRAYTGYFFAKDSKLDDTDFLTRLWYAGAYTVQTNTIDSHQARQFPCPLPKGWANNDTGGPVSGPILVDGAKRDRTVWPGDLGISTHTELVALNDLLPSINGIRVMFSTQDPITGALQYSGPPINAKGSDAYIAWSLIGTHNAWLYTGDIEFVTSIWANYTKALAFLESQVDETGLMDVPAAFSQDWGREGGQGHNSAANVLLYRALITGSELASQLGDAELAETYIANATHLKESINRVLWDESAEMYRDNETTTLHPQDANSLAVLFNVTQTQEQNEAISEGLTQFWTDIGPVSPELADTIIPFVGGFEVHISLSQSHIPLTSEFLIAACAFHGWTRREGVGSDAQSFDELIPLKWGYMLTTNLSVHSTLLEGFTANGSLAYRASEGYNFDLSDISHSHGWATGPTSALTFHVLGITLTSPLGQTWSIAPILSGLDAAEGGFETGLGWFGVKWFMKGDELIVQINTPKGTSGVVKLPGSGPIQVDNQPARATQEIRLEGGVYNLTRSLVRVGN</sequence>
<organism evidence="3 4">
    <name type="scientific">Leucocoprinus leucothites</name>
    <dbReference type="NCBI Taxonomy" id="201217"/>
    <lineage>
        <taxon>Eukaryota</taxon>
        <taxon>Fungi</taxon>
        <taxon>Dikarya</taxon>
        <taxon>Basidiomycota</taxon>
        <taxon>Agaricomycotina</taxon>
        <taxon>Agaricomycetes</taxon>
        <taxon>Agaricomycetidae</taxon>
        <taxon>Agaricales</taxon>
        <taxon>Agaricineae</taxon>
        <taxon>Agaricaceae</taxon>
        <taxon>Leucocoprinus</taxon>
    </lineage>
</organism>
<dbReference type="InterPro" id="IPR012341">
    <property type="entry name" value="6hp_glycosidase-like_sf"/>
</dbReference>
<evidence type="ECO:0000256" key="1">
    <source>
        <dbReference type="SAM" id="SignalP"/>
    </source>
</evidence>
<keyword evidence="1" id="KW-0732">Signal</keyword>
<proteinExistence type="predicted"/>
<dbReference type="SUPFAM" id="SSF48208">
    <property type="entry name" value="Six-hairpin glycosidases"/>
    <property type="match status" value="1"/>
</dbReference>
<dbReference type="EMBL" id="JAACJO010000008">
    <property type="protein sequence ID" value="KAF5355118.1"/>
    <property type="molecule type" value="Genomic_DNA"/>
</dbReference>
<evidence type="ECO:0000313" key="3">
    <source>
        <dbReference type="EMBL" id="KAF5355118.1"/>
    </source>
</evidence>
<keyword evidence="4" id="KW-1185">Reference proteome</keyword>
<dbReference type="Gene3D" id="2.60.420.10">
    <property type="entry name" value="Maltose phosphorylase, domain 3"/>
    <property type="match status" value="1"/>
</dbReference>
<name>A0A8H5D9E7_9AGAR</name>
<protein>
    <recommendedName>
        <fullName evidence="2">Alpha-L-rhamnosidase six-hairpin glycosidase domain-containing protein</fullName>
    </recommendedName>
</protein>
<dbReference type="AlphaFoldDB" id="A0A8H5D9E7"/>
<feature type="chain" id="PRO_5034168510" description="Alpha-L-rhamnosidase six-hairpin glycosidase domain-containing protein" evidence="1">
    <location>
        <begin position="22"/>
        <end position="701"/>
    </location>
</feature>
<dbReference type="GO" id="GO:0003824">
    <property type="term" value="F:catalytic activity"/>
    <property type="evidence" value="ECO:0007669"/>
    <property type="project" value="UniProtKB-ARBA"/>
</dbReference>
<gene>
    <name evidence="3" type="ORF">D9756_005313</name>
</gene>
<dbReference type="InterPro" id="IPR035396">
    <property type="entry name" value="Bac_rhamnosid6H"/>
</dbReference>
<feature type="signal peptide" evidence="1">
    <location>
        <begin position="1"/>
        <end position="21"/>
    </location>
</feature>